<dbReference type="Pfam" id="PF13433">
    <property type="entry name" value="Peripla_BP_5"/>
    <property type="match status" value="1"/>
</dbReference>
<dbReference type="RefSeq" id="WP_090753155.1">
    <property type="nucleotide sequence ID" value="NZ_FNGE01000003.1"/>
</dbReference>
<sequence length="348" mass="37802">MKQTLDIGLVYSRSGSYRRLSDAGRAGVLQAVARVNADPAAAWTIRVHEADPGGHQDHYAPAMLGLHRQTGSRHFFGAITSSGRKEMIPALERCGASLWYGVPYEGFEAADCVAYMHSTVNQNVIPLLDWALPRLGRRVFLVGSNYIWGWEINRIARDLIADSGCEVVAERHLPLGDTDIAALVDEIARTRPEIVLNSLVGQTQYCFLRALRAAGLSCRVLSCNFTEAELPEVGKAAEGLISVGPYFAQEGDEFGNSLERAGYLSVMNLVRLLSLPGADAAMTLPELLALDPGDIDPVSHHVAQPIVIAELREGAFAPLLSLPVTAGDPYLARAPRAKSERPRLRIVK</sequence>
<reference evidence="2" key="1">
    <citation type="submission" date="2016-10" db="EMBL/GenBank/DDBJ databases">
        <authorList>
            <person name="Varghese N."/>
            <person name="Submissions S."/>
        </authorList>
    </citation>
    <scope>NUCLEOTIDE SEQUENCE [LARGE SCALE GENOMIC DNA]</scope>
    <source>
        <strain evidence="2">CGMCC 1.7655</strain>
    </source>
</reference>
<proteinExistence type="predicted"/>
<name>A0A1G9EL61_9RHOB</name>
<gene>
    <name evidence="1" type="ORF">SAMN04487971_10330</name>
</gene>
<dbReference type="Proteomes" id="UP000199555">
    <property type="component" value="Unassembled WGS sequence"/>
</dbReference>
<dbReference type="STRING" id="525640.SAMN04487971_10330"/>
<keyword evidence="2" id="KW-1185">Reference proteome</keyword>
<dbReference type="EMBL" id="FNGE01000003">
    <property type="protein sequence ID" value="SDK76813.1"/>
    <property type="molecule type" value="Genomic_DNA"/>
</dbReference>
<accession>A0A1G9EL61</accession>
<evidence type="ECO:0000313" key="1">
    <source>
        <dbReference type="EMBL" id="SDK76813.1"/>
    </source>
</evidence>
<dbReference type="OrthoDB" id="9802022at2"/>
<dbReference type="SUPFAM" id="SSF53822">
    <property type="entry name" value="Periplasmic binding protein-like I"/>
    <property type="match status" value="1"/>
</dbReference>
<dbReference type="Gene3D" id="3.40.50.2300">
    <property type="match status" value="1"/>
</dbReference>
<dbReference type="AlphaFoldDB" id="A0A1G9EL61"/>
<dbReference type="InterPro" id="IPR028082">
    <property type="entry name" value="Peripla_BP_I"/>
</dbReference>
<organism evidence="1 2">
    <name type="scientific">Paracoccus chinensis</name>
    <dbReference type="NCBI Taxonomy" id="525640"/>
    <lineage>
        <taxon>Bacteria</taxon>
        <taxon>Pseudomonadati</taxon>
        <taxon>Pseudomonadota</taxon>
        <taxon>Alphaproteobacteria</taxon>
        <taxon>Rhodobacterales</taxon>
        <taxon>Paracoccaceae</taxon>
        <taxon>Paracoccus</taxon>
    </lineage>
</organism>
<protein>
    <submittedName>
        <fullName evidence="1">Amino acid/amide ABC transporter substrate-binding protein, HAAT family</fullName>
    </submittedName>
</protein>
<evidence type="ECO:0000313" key="2">
    <source>
        <dbReference type="Proteomes" id="UP000199555"/>
    </source>
</evidence>
<dbReference type="PANTHER" id="PTHR47628:SF1">
    <property type="entry name" value="ALIPHATIC AMIDASE EXPRESSION-REGULATING PROTEIN"/>
    <property type="match status" value="1"/>
</dbReference>
<dbReference type="PANTHER" id="PTHR47628">
    <property type="match status" value="1"/>
</dbReference>